<evidence type="ECO:0000256" key="4">
    <source>
        <dbReference type="ARBA" id="ARBA00022833"/>
    </source>
</evidence>
<name>A4TZF1_9PROT</name>
<dbReference type="PANTHER" id="PTHR42734:SF9">
    <property type="entry name" value="ZINC IMPORT ATP-BINDING PROTEIN ZNUC"/>
    <property type="match status" value="1"/>
</dbReference>
<dbReference type="Pfam" id="PF00005">
    <property type="entry name" value="ABC_tran"/>
    <property type="match status" value="1"/>
</dbReference>
<evidence type="ECO:0000256" key="1">
    <source>
        <dbReference type="ARBA" id="ARBA00022448"/>
    </source>
</evidence>
<dbReference type="FunFam" id="3.40.50.300:FF:000392">
    <property type="entry name" value="Zinc import ATP-binding protein ZnuC"/>
    <property type="match status" value="1"/>
</dbReference>
<keyword evidence="6" id="KW-0864">Zinc transport</keyword>
<dbReference type="SMART" id="SM00382">
    <property type="entry name" value="AAA"/>
    <property type="match status" value="1"/>
</dbReference>
<dbReference type="InterPro" id="IPR050153">
    <property type="entry name" value="Metal_Ion_Import_ABC"/>
</dbReference>
<dbReference type="AlphaFoldDB" id="A4TZF1"/>
<dbReference type="PANTHER" id="PTHR42734">
    <property type="entry name" value="METAL TRANSPORT SYSTEM ATP-BINDING PROTEIN TM_0124-RELATED"/>
    <property type="match status" value="1"/>
</dbReference>
<keyword evidence="4" id="KW-0862">Zinc</keyword>
<gene>
    <name evidence="11" type="ORF">MGR_3336</name>
</gene>
<evidence type="ECO:0000313" key="11">
    <source>
        <dbReference type="EMBL" id="CAM76008.1"/>
    </source>
</evidence>
<reference evidence="11" key="1">
    <citation type="journal article" date="2007" name="J. Bacteriol.">
        <title>Comparative genome analysis of four magnetotactic bacteria reveals a complex set of group-specific genes implicated in magnetosome biomineralization and function.</title>
        <authorList>
            <person name="Richter M."/>
            <person name="Kube M."/>
            <person name="Bazylinski D.A."/>
            <person name="Lombardot T."/>
            <person name="Gloeckner F.O."/>
            <person name="Reinhardt R."/>
            <person name="Schueler D."/>
        </authorList>
    </citation>
    <scope>NUCLEOTIDE SEQUENCE</scope>
    <source>
        <strain evidence="11">MSR-1</strain>
    </source>
</reference>
<organism evidence="11">
    <name type="scientific">Magnetospirillum gryphiswaldense</name>
    <dbReference type="NCBI Taxonomy" id="55518"/>
    <lineage>
        <taxon>Bacteria</taxon>
        <taxon>Pseudomonadati</taxon>
        <taxon>Pseudomonadota</taxon>
        <taxon>Alphaproteobacteria</taxon>
        <taxon>Rhodospirillales</taxon>
        <taxon>Rhodospirillaceae</taxon>
        <taxon>Magnetospirillum</taxon>
    </lineage>
</organism>
<evidence type="ECO:0000256" key="5">
    <source>
        <dbReference type="ARBA" id="ARBA00022840"/>
    </source>
</evidence>
<evidence type="ECO:0000256" key="6">
    <source>
        <dbReference type="ARBA" id="ARBA00022906"/>
    </source>
</evidence>
<dbReference type="InterPro" id="IPR003593">
    <property type="entry name" value="AAA+_ATPase"/>
</dbReference>
<keyword evidence="7" id="KW-1278">Translocase</keyword>
<dbReference type="EMBL" id="CU459003">
    <property type="protein sequence ID" value="CAM76008.1"/>
    <property type="molecule type" value="Genomic_DNA"/>
</dbReference>
<keyword evidence="3" id="KW-0547">Nucleotide-binding</keyword>
<evidence type="ECO:0000256" key="7">
    <source>
        <dbReference type="ARBA" id="ARBA00022967"/>
    </source>
</evidence>
<accession>A4TZF1</accession>
<keyword evidence="5" id="KW-0067">ATP-binding</keyword>
<evidence type="ECO:0000256" key="2">
    <source>
        <dbReference type="ARBA" id="ARBA00022475"/>
    </source>
</evidence>
<keyword evidence="2" id="KW-1003">Cell membrane</keyword>
<evidence type="ECO:0000256" key="3">
    <source>
        <dbReference type="ARBA" id="ARBA00022741"/>
    </source>
</evidence>
<dbReference type="GO" id="GO:0016887">
    <property type="term" value="F:ATP hydrolysis activity"/>
    <property type="evidence" value="ECO:0007669"/>
    <property type="project" value="InterPro"/>
</dbReference>
<dbReference type="SUPFAM" id="SSF52540">
    <property type="entry name" value="P-loop containing nucleoside triphosphate hydrolases"/>
    <property type="match status" value="1"/>
</dbReference>
<keyword evidence="8" id="KW-0406">Ion transport</keyword>
<dbReference type="PROSITE" id="PS00211">
    <property type="entry name" value="ABC_TRANSPORTER_1"/>
    <property type="match status" value="1"/>
</dbReference>
<dbReference type="GO" id="GO:0006829">
    <property type="term" value="P:zinc ion transport"/>
    <property type="evidence" value="ECO:0007669"/>
    <property type="project" value="UniProtKB-KW"/>
</dbReference>
<keyword evidence="1" id="KW-0813">Transport</keyword>
<dbReference type="InterPro" id="IPR003439">
    <property type="entry name" value="ABC_transporter-like_ATP-bd"/>
</dbReference>
<keyword evidence="9" id="KW-0472">Membrane</keyword>
<evidence type="ECO:0000259" key="10">
    <source>
        <dbReference type="PROSITE" id="PS50893"/>
    </source>
</evidence>
<dbReference type="GO" id="GO:0010043">
    <property type="term" value="P:response to zinc ion"/>
    <property type="evidence" value="ECO:0007669"/>
    <property type="project" value="TreeGrafter"/>
</dbReference>
<sequence length="261" mass="27550">MSALVRLDDVSVSHDGVLALSGITLAVEPGKIVTVIGPNGAGKSTLVKVALGLLVPQSGTVTRRTGLVAGYVPQRLDIPASLPLSVHRFLRMAAGKGDVAAALDRVAAGHVMGRQVRDLSGGELQRVMLARALLRQPDLLVLDEPVGGVDMAGQAEIYDLIAGLARDEGRGVLMVSHDLHVVMAATNEVVCLNRHVCCAGHPENVARHPEYLALFGPRVAASLAVYTHVHDHAHRPDGTVEHLPDGTVEHIHVHGPDCRHG</sequence>
<protein>
    <submittedName>
        <fullName evidence="11">ABC-type Mn/Zn transport systems, ATPase component</fullName>
    </submittedName>
</protein>
<dbReference type="Gene3D" id="3.40.50.300">
    <property type="entry name" value="P-loop containing nucleotide triphosphate hydrolases"/>
    <property type="match status" value="1"/>
</dbReference>
<proteinExistence type="predicted"/>
<dbReference type="GO" id="GO:0005524">
    <property type="term" value="F:ATP binding"/>
    <property type="evidence" value="ECO:0007669"/>
    <property type="project" value="UniProtKB-KW"/>
</dbReference>
<feature type="domain" description="ABC transporter" evidence="10">
    <location>
        <begin position="5"/>
        <end position="218"/>
    </location>
</feature>
<dbReference type="PROSITE" id="PS50893">
    <property type="entry name" value="ABC_TRANSPORTER_2"/>
    <property type="match status" value="1"/>
</dbReference>
<dbReference type="InterPro" id="IPR017871">
    <property type="entry name" value="ABC_transporter-like_CS"/>
</dbReference>
<dbReference type="InterPro" id="IPR027417">
    <property type="entry name" value="P-loop_NTPase"/>
</dbReference>
<evidence type="ECO:0000256" key="8">
    <source>
        <dbReference type="ARBA" id="ARBA00023065"/>
    </source>
</evidence>
<evidence type="ECO:0000256" key="9">
    <source>
        <dbReference type="ARBA" id="ARBA00023136"/>
    </source>
</evidence>
<dbReference type="RefSeq" id="WP_106002437.1">
    <property type="nucleotide sequence ID" value="NZ_CP027527.1"/>
</dbReference>